<dbReference type="InterPro" id="IPR006172">
    <property type="entry name" value="DNA-dir_DNA_pol_B"/>
</dbReference>
<dbReference type="SUPFAM" id="SSF53098">
    <property type="entry name" value="Ribonuclease H-like"/>
    <property type="match status" value="1"/>
</dbReference>
<comment type="cofactor">
    <cofactor evidence="1">
        <name>[4Fe-4S] cluster</name>
        <dbReference type="ChEBI" id="CHEBI:49883"/>
    </cofactor>
</comment>
<dbReference type="GO" id="GO:0003887">
    <property type="term" value="F:DNA-directed DNA polymerase activity"/>
    <property type="evidence" value="ECO:0007669"/>
    <property type="project" value="UniProtKB-KW"/>
</dbReference>
<dbReference type="EMBL" id="JBGFUD010000207">
    <property type="protein sequence ID" value="MFH4973977.1"/>
    <property type="molecule type" value="Genomic_DNA"/>
</dbReference>
<dbReference type="Gene3D" id="3.90.1600.10">
    <property type="entry name" value="Palm domain of DNA polymerase"/>
    <property type="match status" value="1"/>
</dbReference>
<feature type="domain" description="DNA polymerase zeta catalytic subunit N-terminal" evidence="18">
    <location>
        <begin position="4"/>
        <end position="52"/>
    </location>
</feature>
<comment type="similarity">
    <text evidence="2 13">Belongs to the DNA polymerase type-B family.</text>
</comment>
<comment type="caution">
    <text evidence="19">The sequence shown here is derived from an EMBL/GenBank/DDBJ whole genome shotgun (WGS) entry which is preliminary data.</text>
</comment>
<keyword evidence="10" id="KW-0411">Iron-sulfur</keyword>
<keyword evidence="5" id="KW-0479">Metal-binding</keyword>
<keyword evidence="7" id="KW-0862">Zinc</keyword>
<dbReference type="CDD" id="cd05534">
    <property type="entry name" value="POLBc_zeta"/>
    <property type="match status" value="1"/>
</dbReference>
<dbReference type="InterPro" id="IPR042087">
    <property type="entry name" value="DNA_pol_B_thumb"/>
</dbReference>
<dbReference type="InterPro" id="IPR056435">
    <property type="entry name" value="DPOD/Z_N"/>
</dbReference>
<name>A0ABD6E4N2_9BILA</name>
<dbReference type="FunFam" id="1.10.287.690:FF:000002">
    <property type="entry name" value="DNA polymerase zeta"/>
    <property type="match status" value="1"/>
</dbReference>
<dbReference type="InterPro" id="IPR056447">
    <property type="entry name" value="REV3_N"/>
</dbReference>
<dbReference type="InterPro" id="IPR012337">
    <property type="entry name" value="RNaseH-like_sf"/>
</dbReference>
<dbReference type="Gene3D" id="1.10.287.690">
    <property type="entry name" value="Helix hairpin bin"/>
    <property type="match status" value="1"/>
</dbReference>
<organism evidence="19 20">
    <name type="scientific">Gnathostoma spinigerum</name>
    <dbReference type="NCBI Taxonomy" id="75299"/>
    <lineage>
        <taxon>Eukaryota</taxon>
        <taxon>Metazoa</taxon>
        <taxon>Ecdysozoa</taxon>
        <taxon>Nematoda</taxon>
        <taxon>Chromadorea</taxon>
        <taxon>Rhabditida</taxon>
        <taxon>Spirurina</taxon>
        <taxon>Gnathostomatomorpha</taxon>
        <taxon>Gnathostomatoidea</taxon>
        <taxon>Gnathostomatidae</taxon>
        <taxon>Gnathostoma</taxon>
    </lineage>
</organism>
<keyword evidence="20" id="KW-1185">Reference proteome</keyword>
<dbReference type="GO" id="GO:0051536">
    <property type="term" value="F:iron-sulfur cluster binding"/>
    <property type="evidence" value="ECO:0007669"/>
    <property type="project" value="UniProtKB-KW"/>
</dbReference>
<dbReference type="Proteomes" id="UP001608902">
    <property type="component" value="Unassembled WGS sequence"/>
</dbReference>
<evidence type="ECO:0000313" key="19">
    <source>
        <dbReference type="EMBL" id="MFH4973977.1"/>
    </source>
</evidence>
<dbReference type="Gene3D" id="3.30.420.10">
    <property type="entry name" value="Ribonuclease H-like superfamily/Ribonuclease H"/>
    <property type="match status" value="1"/>
</dbReference>
<keyword evidence="3 13" id="KW-0808">Transferase</keyword>
<dbReference type="PANTHER" id="PTHR45812:SF1">
    <property type="entry name" value="DNA POLYMERASE ZETA CATALYTIC SUBUNIT"/>
    <property type="match status" value="1"/>
</dbReference>
<comment type="catalytic activity">
    <reaction evidence="12 13">
        <text>DNA(n) + a 2'-deoxyribonucleoside 5'-triphosphate = DNA(n+1) + diphosphate</text>
        <dbReference type="Rhea" id="RHEA:22508"/>
        <dbReference type="Rhea" id="RHEA-COMP:17339"/>
        <dbReference type="Rhea" id="RHEA-COMP:17340"/>
        <dbReference type="ChEBI" id="CHEBI:33019"/>
        <dbReference type="ChEBI" id="CHEBI:61560"/>
        <dbReference type="ChEBI" id="CHEBI:173112"/>
        <dbReference type="EC" id="2.7.7.7"/>
    </reaction>
</comment>
<keyword evidence="6" id="KW-0227">DNA damage</keyword>
<dbReference type="Gene3D" id="3.30.342.10">
    <property type="entry name" value="DNA Polymerase, chain B, domain 1"/>
    <property type="match status" value="1"/>
</dbReference>
<evidence type="ECO:0000259" key="18">
    <source>
        <dbReference type="Pfam" id="PF24065"/>
    </source>
</evidence>
<protein>
    <recommendedName>
        <fullName evidence="13">DNA polymerase</fullName>
        <ecNumber evidence="13">2.7.7.7</ecNumber>
    </recommendedName>
</protein>
<feature type="domain" description="DNA-directed DNA polymerase family B exonuclease" evidence="16">
    <location>
        <begin position="662"/>
        <end position="833"/>
    </location>
</feature>
<evidence type="ECO:0000256" key="12">
    <source>
        <dbReference type="ARBA" id="ARBA00049244"/>
    </source>
</evidence>
<evidence type="ECO:0000256" key="14">
    <source>
        <dbReference type="SAM" id="MobiDB-lite"/>
    </source>
</evidence>
<dbReference type="PANTHER" id="PTHR45812">
    <property type="entry name" value="DNA POLYMERASE ZETA CATALYTIC SUBUNIT"/>
    <property type="match status" value="1"/>
</dbReference>
<proteinExistence type="inferred from homology"/>
<keyword evidence="13" id="KW-0238">DNA-binding</keyword>
<gene>
    <name evidence="19" type="ORF">AB6A40_000686</name>
</gene>
<keyword evidence="13" id="KW-0235">DNA replication</keyword>
<dbReference type="Pfam" id="PF24055">
    <property type="entry name" value="POL3_N"/>
    <property type="match status" value="1"/>
</dbReference>
<evidence type="ECO:0000256" key="4">
    <source>
        <dbReference type="ARBA" id="ARBA00022695"/>
    </source>
</evidence>
<evidence type="ECO:0000256" key="7">
    <source>
        <dbReference type="ARBA" id="ARBA00022833"/>
    </source>
</evidence>
<dbReference type="PROSITE" id="PS00116">
    <property type="entry name" value="DNA_POLYMERASE_B"/>
    <property type="match status" value="1"/>
</dbReference>
<dbReference type="InterPro" id="IPR006134">
    <property type="entry name" value="DNA-dir_DNA_pol_B_multi_dom"/>
</dbReference>
<evidence type="ECO:0000259" key="15">
    <source>
        <dbReference type="Pfam" id="PF00136"/>
    </source>
</evidence>
<feature type="compositionally biased region" description="Polar residues" evidence="14">
    <location>
        <begin position="365"/>
        <end position="381"/>
    </location>
</feature>
<feature type="compositionally biased region" description="Polar residues" evidence="14">
    <location>
        <begin position="418"/>
        <end position="439"/>
    </location>
</feature>
<dbReference type="GO" id="GO:0006260">
    <property type="term" value="P:DNA replication"/>
    <property type="evidence" value="ECO:0007669"/>
    <property type="project" value="UniProtKB-KW"/>
</dbReference>
<keyword evidence="4 13" id="KW-0548">Nucleotidyltransferase</keyword>
<keyword evidence="11" id="KW-0234">DNA repair</keyword>
<dbReference type="Pfam" id="PF00136">
    <property type="entry name" value="DNA_pol_B"/>
    <property type="match status" value="1"/>
</dbReference>
<dbReference type="GO" id="GO:0006281">
    <property type="term" value="P:DNA repair"/>
    <property type="evidence" value="ECO:0007669"/>
    <property type="project" value="UniProtKB-KW"/>
</dbReference>
<dbReference type="Pfam" id="PF24065">
    <property type="entry name" value="REV3_N"/>
    <property type="match status" value="1"/>
</dbReference>
<evidence type="ECO:0000256" key="5">
    <source>
        <dbReference type="ARBA" id="ARBA00022723"/>
    </source>
</evidence>
<feature type="compositionally biased region" description="Acidic residues" evidence="14">
    <location>
        <begin position="352"/>
        <end position="361"/>
    </location>
</feature>
<dbReference type="EC" id="2.7.7.7" evidence="13"/>
<evidence type="ECO:0000256" key="1">
    <source>
        <dbReference type="ARBA" id="ARBA00001966"/>
    </source>
</evidence>
<evidence type="ECO:0000256" key="2">
    <source>
        <dbReference type="ARBA" id="ARBA00005755"/>
    </source>
</evidence>
<dbReference type="InterPro" id="IPR017964">
    <property type="entry name" value="DNA-dir_DNA_pol_B_CS"/>
</dbReference>
<evidence type="ECO:0000256" key="8">
    <source>
        <dbReference type="ARBA" id="ARBA00022932"/>
    </source>
</evidence>
<dbReference type="InterPro" id="IPR023211">
    <property type="entry name" value="DNA_pol_palm_dom_sf"/>
</dbReference>
<feature type="domain" description="DNA polymerase delta/zeta catalytic subunit N-terminal" evidence="17">
    <location>
        <begin position="53"/>
        <end position="131"/>
    </location>
</feature>
<dbReference type="Pfam" id="PF03104">
    <property type="entry name" value="DNA_pol_B_exo1"/>
    <property type="match status" value="1"/>
</dbReference>
<feature type="region of interest" description="Disordered" evidence="14">
    <location>
        <begin position="338"/>
        <end position="453"/>
    </location>
</feature>
<keyword evidence="9" id="KW-0408">Iron</keyword>
<dbReference type="InterPro" id="IPR036397">
    <property type="entry name" value="RNaseH_sf"/>
</dbReference>
<dbReference type="InterPro" id="IPR006133">
    <property type="entry name" value="DNA-dir_DNA_pol_B_exonuc"/>
</dbReference>
<keyword evidence="8 13" id="KW-0239">DNA-directed DNA polymerase</keyword>
<sequence length="1481" mass="168136">MAKLVMRSVTCDYIMEKPNGFSRAHLNVPLKVPVIRLFGILEDGKKCCVHVHGVFPYVMLECFESPTAELLAEVRSTLVMLVLQRNRLAQQDQVENAIYNIEVLQRKSLYGYHHEDSNFLKISFYNPQYVKLFTEVLHHETLTNRLLQVYEAHVPFILQFFIDYSIFGMDLVHFDAVKFRISPKQNPTDTYVNDILVGNIIKDKSLFSPVLPATKTAVECDAFAEVISNRQKHSNGVSSNPGLSFVWNDELKRSRISGRELQYESSQEERPAKVYDNEVKAKKQLSEIIKAVKSESRDLNVTGFDDSWANLNNTVTQAALFDDSLSEYVHNAEVPSATADDFDNLNTSDISTVDDDAEDKDAEVMSQQLSSLLRNSENVVDNSDEDTRDTDDTRRTETCGTSESYHSSRSRTSLHYSQQSTVSSDMLINAEPSSPWSEQSKSEIGMEDERSGLSRDCFELEDGERKIGERPLSMTSATVFSNNSKSCGSEKTDEVCLDKRKSMGSGTDHSDDGEILYQYFEDSMNMETDIETIWNSKRPRRKRLWLTQGSDESLIDNIPRSVRFNQITEEAWLEPSCRLTYRQRNDPLPIQMSKNDMDRTVSPVLQFSAETNGSMKTSDEESAFESWCAGPSFIDYERKLKLDATICLPKEPETNPCPESSDIRHLCVMSLEVLARTRIGLPVPDPQIDPVIGVFCCVQSDICFCDDVFDEEIAVLNIAKDLITRSESARTVGTETELFDIIVAFVDRYDPDILVGYDTNRYSWGYMTERSLALGRNFLSEISRSNMAISDYYHPHLSEVNSYWISRLNPTPRGRLLLNIWRLLRHELALRSYTKSNVIYHILSRRFPELEQRTLTEFIESSDEKMVGCVIRHLMLSSKVNLTILCHIDFFTRTSEMARVYGIQFAEVLSRGSQFRVESMLLRLARLHRFTAPSVSPAQRKEMPAPEILPLNMEPESGIYRDPVIVLDFQSLYPSVVIAYNYCFTTCLGKVSTVQRSSETNSLSSMRLGGLIYSFPVSDVAAMLSQDEIHIAPCGTVFCKKSIRRGIMPLMLEEILTTRVMVKKAAKDYKHSPRLARILDARQLALKLIANVTYGYTAANFSGRMPCVEVADAIVSKGREALENAISMVNHGNYQGARVIYGDTDSLFVLCPGMTRAEAFRIGELIAEDATNANPNPMKLKLEKVMQPLVLQSKKRYVGMSYEKADEKEGFFDAKGIETVRRDSCPIVSKMLEKCLRLLFAEDFPALVTYINLQLSNMNQLPVSDFVFSREYRASYAPTAVVPSKRIAEKRAAICPRDEPEYGERVPYLIVCGEPDSTLISCVLEPSEYLRNRCLIINYAYYVQHQILPSLHRVLDYVPLHIQWFQPFLGGCYGCNSLMGRPWCGQCLSSSKTLSKALCNSHTEQSVLMMLNRKCRSCLGLRSSETVLKFKCINMACLVALRRFSLQRSLTQEALLAHSMFSQGDRQRFTSIIRTKGIHDC</sequence>
<accession>A0ABD6E4N2</accession>
<feature type="domain" description="DNA-directed DNA polymerase family B multifunctional" evidence="15">
    <location>
        <begin position="903"/>
        <end position="1356"/>
    </location>
</feature>
<dbReference type="GO" id="GO:0003677">
    <property type="term" value="F:DNA binding"/>
    <property type="evidence" value="ECO:0007669"/>
    <property type="project" value="UniProtKB-KW"/>
</dbReference>
<dbReference type="InterPro" id="IPR043502">
    <property type="entry name" value="DNA/RNA_pol_sf"/>
</dbReference>
<dbReference type="GO" id="GO:0046872">
    <property type="term" value="F:metal ion binding"/>
    <property type="evidence" value="ECO:0007669"/>
    <property type="project" value="UniProtKB-KW"/>
</dbReference>
<evidence type="ECO:0000256" key="13">
    <source>
        <dbReference type="RuleBase" id="RU000442"/>
    </source>
</evidence>
<dbReference type="SMART" id="SM00486">
    <property type="entry name" value="POLBc"/>
    <property type="match status" value="1"/>
</dbReference>
<dbReference type="PRINTS" id="PR00106">
    <property type="entry name" value="DNAPOLB"/>
</dbReference>
<evidence type="ECO:0000256" key="11">
    <source>
        <dbReference type="ARBA" id="ARBA00023204"/>
    </source>
</evidence>
<evidence type="ECO:0000313" key="20">
    <source>
        <dbReference type="Proteomes" id="UP001608902"/>
    </source>
</evidence>
<dbReference type="InterPro" id="IPR030559">
    <property type="entry name" value="PolZ_Rev3"/>
</dbReference>
<evidence type="ECO:0000256" key="3">
    <source>
        <dbReference type="ARBA" id="ARBA00022679"/>
    </source>
</evidence>
<dbReference type="CDD" id="cd05778">
    <property type="entry name" value="DNA_polB_zeta_exo"/>
    <property type="match status" value="1"/>
</dbReference>
<evidence type="ECO:0000259" key="16">
    <source>
        <dbReference type="Pfam" id="PF03104"/>
    </source>
</evidence>
<reference evidence="19 20" key="1">
    <citation type="submission" date="2024-08" db="EMBL/GenBank/DDBJ databases">
        <title>Gnathostoma spinigerum genome.</title>
        <authorList>
            <person name="Gonzalez-Bertolin B."/>
            <person name="Monzon S."/>
            <person name="Zaballos A."/>
            <person name="Jimenez P."/>
            <person name="Dekumyoy P."/>
            <person name="Varona S."/>
            <person name="Cuesta I."/>
            <person name="Sumanam S."/>
            <person name="Adisakwattana P."/>
            <person name="Gasser R.B."/>
            <person name="Hernandez-Gonzalez A."/>
            <person name="Young N.D."/>
            <person name="Perteguer M.J."/>
        </authorList>
    </citation>
    <scope>NUCLEOTIDE SEQUENCE [LARGE SCALE GENOMIC DNA]</scope>
    <source>
        <strain evidence="19">AL3</strain>
        <tissue evidence="19">Liver</tissue>
    </source>
</reference>
<feature type="compositionally biased region" description="Low complexity" evidence="14">
    <location>
        <begin position="401"/>
        <end position="417"/>
    </location>
</feature>
<evidence type="ECO:0000256" key="9">
    <source>
        <dbReference type="ARBA" id="ARBA00023004"/>
    </source>
</evidence>
<evidence type="ECO:0000256" key="10">
    <source>
        <dbReference type="ARBA" id="ARBA00023014"/>
    </source>
</evidence>
<dbReference type="Gene3D" id="1.10.132.60">
    <property type="entry name" value="DNA polymerase family B, C-terminal domain"/>
    <property type="match status" value="1"/>
</dbReference>
<dbReference type="SUPFAM" id="SSF56672">
    <property type="entry name" value="DNA/RNA polymerases"/>
    <property type="match status" value="1"/>
</dbReference>
<evidence type="ECO:0000256" key="6">
    <source>
        <dbReference type="ARBA" id="ARBA00022763"/>
    </source>
</evidence>
<evidence type="ECO:0000259" key="17">
    <source>
        <dbReference type="Pfam" id="PF24055"/>
    </source>
</evidence>
<dbReference type="GO" id="GO:0042575">
    <property type="term" value="C:DNA polymerase complex"/>
    <property type="evidence" value="ECO:0007669"/>
    <property type="project" value="UniProtKB-ARBA"/>
</dbReference>